<name>A0A1F7JX36_9BACT</name>
<proteinExistence type="predicted"/>
<evidence type="ECO:0000313" key="2">
    <source>
        <dbReference type="EMBL" id="OGK60173.1"/>
    </source>
</evidence>
<organism evidence="2 3">
    <name type="scientific">Candidatus Roizmanbacteria bacterium RIFCSPLOWO2_02_FULL_43_10</name>
    <dbReference type="NCBI Taxonomy" id="1802078"/>
    <lineage>
        <taxon>Bacteria</taxon>
        <taxon>Candidatus Roizmaniibacteriota</taxon>
    </lineage>
</organism>
<dbReference type="Proteomes" id="UP000176269">
    <property type="component" value="Unassembled WGS sequence"/>
</dbReference>
<accession>A0A1F7JX36</accession>
<gene>
    <name evidence="2" type="ORF">A3I56_02625</name>
</gene>
<sequence length="145" mass="15368">MPESEPAAETQVLTDQAPRKAKPVDGGIALARLLVTYATKDLSKSSQIIKPLEFAGIVLEEAPKGLAVLMELADGLPEEQAEALLGGYAGGMAVSCLNLAVIKSEDPKEESVQFGKAKAKSLDFLKEMRALRTSTPPPPQKTPNP</sequence>
<dbReference type="EMBL" id="MGBC01000028">
    <property type="protein sequence ID" value="OGK60173.1"/>
    <property type="molecule type" value="Genomic_DNA"/>
</dbReference>
<reference evidence="2 3" key="1">
    <citation type="journal article" date="2016" name="Nat. Commun.">
        <title>Thousands of microbial genomes shed light on interconnected biogeochemical processes in an aquifer system.</title>
        <authorList>
            <person name="Anantharaman K."/>
            <person name="Brown C.T."/>
            <person name="Hug L.A."/>
            <person name="Sharon I."/>
            <person name="Castelle C.J."/>
            <person name="Probst A.J."/>
            <person name="Thomas B.C."/>
            <person name="Singh A."/>
            <person name="Wilkins M.J."/>
            <person name="Karaoz U."/>
            <person name="Brodie E.L."/>
            <person name="Williams K.H."/>
            <person name="Hubbard S.S."/>
            <person name="Banfield J.F."/>
        </authorList>
    </citation>
    <scope>NUCLEOTIDE SEQUENCE [LARGE SCALE GENOMIC DNA]</scope>
</reference>
<evidence type="ECO:0000256" key="1">
    <source>
        <dbReference type="SAM" id="MobiDB-lite"/>
    </source>
</evidence>
<feature type="region of interest" description="Disordered" evidence="1">
    <location>
        <begin position="1"/>
        <end position="22"/>
    </location>
</feature>
<evidence type="ECO:0000313" key="3">
    <source>
        <dbReference type="Proteomes" id="UP000176269"/>
    </source>
</evidence>
<protein>
    <submittedName>
        <fullName evidence="2">Uncharacterized protein</fullName>
    </submittedName>
</protein>
<comment type="caution">
    <text evidence="2">The sequence shown here is derived from an EMBL/GenBank/DDBJ whole genome shotgun (WGS) entry which is preliminary data.</text>
</comment>
<dbReference type="AlphaFoldDB" id="A0A1F7JX36"/>